<reference evidence="2 3" key="1">
    <citation type="submission" date="2019-08" db="EMBL/GenBank/DDBJ databases">
        <authorList>
            <person name="Peeters C."/>
        </authorList>
    </citation>
    <scope>NUCLEOTIDE SEQUENCE [LARGE SCALE GENOMIC DNA]</scope>
    <source>
        <strain evidence="2 3">LMG 31014</strain>
    </source>
</reference>
<name>A0ABY6WA56_9BURK</name>
<feature type="region of interest" description="Disordered" evidence="1">
    <location>
        <begin position="1"/>
        <end position="20"/>
    </location>
</feature>
<sequence>MRLNRAFSSSSCFSRRSSETPRSPYFFFQLMGWTARQGFKFARNL</sequence>
<keyword evidence="3" id="KW-1185">Reference proteome</keyword>
<accession>A0ABY6WA56</accession>
<proteinExistence type="predicted"/>
<evidence type="ECO:0000313" key="3">
    <source>
        <dbReference type="Proteomes" id="UP000405357"/>
    </source>
</evidence>
<gene>
    <name evidence="2" type="ORF">PSO31014_04357</name>
</gene>
<evidence type="ECO:0000256" key="1">
    <source>
        <dbReference type="SAM" id="MobiDB-lite"/>
    </source>
</evidence>
<dbReference type="EMBL" id="CABPSG010000025">
    <property type="protein sequence ID" value="VVE45524.1"/>
    <property type="molecule type" value="Genomic_DNA"/>
</dbReference>
<organism evidence="2 3">
    <name type="scientific">Pandoraea soli</name>
    <dbReference type="NCBI Taxonomy" id="2508293"/>
    <lineage>
        <taxon>Bacteria</taxon>
        <taxon>Pseudomonadati</taxon>
        <taxon>Pseudomonadota</taxon>
        <taxon>Betaproteobacteria</taxon>
        <taxon>Burkholderiales</taxon>
        <taxon>Burkholderiaceae</taxon>
        <taxon>Pandoraea</taxon>
    </lineage>
</organism>
<comment type="caution">
    <text evidence="2">The sequence shown here is derived from an EMBL/GenBank/DDBJ whole genome shotgun (WGS) entry which is preliminary data.</text>
</comment>
<evidence type="ECO:0000313" key="2">
    <source>
        <dbReference type="EMBL" id="VVE45524.1"/>
    </source>
</evidence>
<dbReference type="Proteomes" id="UP000405357">
    <property type="component" value="Unassembled WGS sequence"/>
</dbReference>
<protein>
    <submittedName>
        <fullName evidence="2">Uncharacterized protein</fullName>
    </submittedName>
</protein>